<dbReference type="SMART" id="SM00422">
    <property type="entry name" value="HTH_MERR"/>
    <property type="match status" value="1"/>
</dbReference>
<evidence type="ECO:0000256" key="1">
    <source>
        <dbReference type="ARBA" id="ARBA00004496"/>
    </source>
</evidence>
<keyword evidence="2" id="KW-0963">Cytoplasm</keyword>
<dbReference type="Pfam" id="PF09278">
    <property type="entry name" value="MerR-DNA-bind"/>
    <property type="match status" value="1"/>
</dbReference>
<dbReference type="OrthoDB" id="9808480at2"/>
<dbReference type="STRING" id="1219383.SAMN05421733_105157"/>
<evidence type="ECO:0000256" key="2">
    <source>
        <dbReference type="ARBA" id="ARBA00022490"/>
    </source>
</evidence>
<evidence type="ECO:0000256" key="5">
    <source>
        <dbReference type="ARBA" id="ARBA00023163"/>
    </source>
</evidence>
<dbReference type="GO" id="GO:0005507">
    <property type="term" value="F:copper ion binding"/>
    <property type="evidence" value="ECO:0007669"/>
    <property type="project" value="InterPro"/>
</dbReference>
<evidence type="ECO:0000256" key="4">
    <source>
        <dbReference type="ARBA" id="ARBA00023125"/>
    </source>
</evidence>
<dbReference type="GO" id="GO:0003700">
    <property type="term" value="F:DNA-binding transcription factor activity"/>
    <property type="evidence" value="ECO:0007669"/>
    <property type="project" value="InterPro"/>
</dbReference>
<dbReference type="RefSeq" id="WP_092747948.1">
    <property type="nucleotide sequence ID" value="NZ_FMYL01000005.1"/>
</dbReference>
<dbReference type="Proteomes" id="UP000242501">
    <property type="component" value="Unassembled WGS sequence"/>
</dbReference>
<dbReference type="InterPro" id="IPR009061">
    <property type="entry name" value="DNA-bd_dom_put_sf"/>
</dbReference>
<dbReference type="InterPro" id="IPR015358">
    <property type="entry name" value="Tscrpt_reg_MerR_DNA-bd"/>
</dbReference>
<dbReference type="GO" id="GO:0003677">
    <property type="term" value="F:DNA binding"/>
    <property type="evidence" value="ECO:0007669"/>
    <property type="project" value="UniProtKB-KW"/>
</dbReference>
<dbReference type="PANTHER" id="PTHR30204:SF94">
    <property type="entry name" value="HEAVY METAL-DEPENDENT TRANSCRIPTIONAL REGULATOR HI_0293-RELATED"/>
    <property type="match status" value="1"/>
</dbReference>
<keyword evidence="4" id="KW-0238">DNA-binding</keyword>
<accession>A0A1G6HFG7</accession>
<dbReference type="InterPro" id="IPR011789">
    <property type="entry name" value="CueR"/>
</dbReference>
<sequence length="135" mass="15260">MNIGQVSKRIGISSKMIRYYESVGLLPQVERSSAGYRMYREKHIETLQFILHAKTLHFSTEQMKYLLQLWQNQTRHSADVKAFAQAHIIKLNTQIQQLEGMVALLKQAVDGCAGNTSSDCPILDKIALGTSHTKL</sequence>
<dbReference type="GO" id="GO:0045893">
    <property type="term" value="P:positive regulation of DNA-templated transcription"/>
    <property type="evidence" value="ECO:0007669"/>
    <property type="project" value="InterPro"/>
</dbReference>
<evidence type="ECO:0000259" key="6">
    <source>
        <dbReference type="PROSITE" id="PS50937"/>
    </source>
</evidence>
<dbReference type="AlphaFoldDB" id="A0A1G6HFG7"/>
<protein>
    <submittedName>
        <fullName evidence="7">MerR family transcriptional regulator, copper efflux regulator</fullName>
    </submittedName>
</protein>
<dbReference type="Pfam" id="PF00376">
    <property type="entry name" value="MerR"/>
    <property type="match status" value="1"/>
</dbReference>
<keyword evidence="5" id="KW-0804">Transcription</keyword>
<evidence type="ECO:0000256" key="3">
    <source>
        <dbReference type="ARBA" id="ARBA00023015"/>
    </source>
</evidence>
<keyword evidence="3" id="KW-0805">Transcription regulation</keyword>
<organism evidence="7 8">
    <name type="scientific">Acinetobacter boissieri</name>
    <dbReference type="NCBI Taxonomy" id="1219383"/>
    <lineage>
        <taxon>Bacteria</taxon>
        <taxon>Pseudomonadati</taxon>
        <taxon>Pseudomonadota</taxon>
        <taxon>Gammaproteobacteria</taxon>
        <taxon>Moraxellales</taxon>
        <taxon>Moraxellaceae</taxon>
        <taxon>Acinetobacter</taxon>
    </lineage>
</organism>
<evidence type="ECO:0000313" key="8">
    <source>
        <dbReference type="Proteomes" id="UP000242501"/>
    </source>
</evidence>
<dbReference type="NCBIfam" id="TIGR02044">
    <property type="entry name" value="CueR"/>
    <property type="match status" value="1"/>
</dbReference>
<dbReference type="EMBL" id="FMYL01000005">
    <property type="protein sequence ID" value="SDB93077.1"/>
    <property type="molecule type" value="Genomic_DNA"/>
</dbReference>
<dbReference type="PRINTS" id="PR00040">
    <property type="entry name" value="HTHMERR"/>
</dbReference>
<dbReference type="SUPFAM" id="SSF46955">
    <property type="entry name" value="Putative DNA-binding domain"/>
    <property type="match status" value="1"/>
</dbReference>
<reference evidence="8" key="1">
    <citation type="submission" date="2016-09" db="EMBL/GenBank/DDBJ databases">
        <authorList>
            <person name="Varghese N."/>
            <person name="Submissions S."/>
        </authorList>
    </citation>
    <scope>NUCLEOTIDE SEQUENCE [LARGE SCALE GENOMIC DNA]</scope>
    <source>
        <strain evidence="8">ANC 4422</strain>
    </source>
</reference>
<gene>
    <name evidence="7" type="ORF">SAMN05421733_105157</name>
</gene>
<dbReference type="PROSITE" id="PS00552">
    <property type="entry name" value="HTH_MERR_1"/>
    <property type="match status" value="1"/>
</dbReference>
<dbReference type="PANTHER" id="PTHR30204">
    <property type="entry name" value="REDOX-CYCLING DRUG-SENSING TRANSCRIPTIONAL ACTIVATOR SOXR"/>
    <property type="match status" value="1"/>
</dbReference>
<proteinExistence type="predicted"/>
<evidence type="ECO:0000313" key="7">
    <source>
        <dbReference type="EMBL" id="SDB93077.1"/>
    </source>
</evidence>
<name>A0A1G6HFG7_9GAMM</name>
<feature type="domain" description="HTH merR-type" evidence="6">
    <location>
        <begin position="1"/>
        <end position="69"/>
    </location>
</feature>
<dbReference type="InterPro" id="IPR047057">
    <property type="entry name" value="MerR_fam"/>
</dbReference>
<keyword evidence="8" id="KW-1185">Reference proteome</keyword>
<dbReference type="GO" id="GO:0005737">
    <property type="term" value="C:cytoplasm"/>
    <property type="evidence" value="ECO:0007669"/>
    <property type="project" value="UniProtKB-SubCell"/>
</dbReference>
<dbReference type="Gene3D" id="1.10.1660.10">
    <property type="match status" value="1"/>
</dbReference>
<dbReference type="PROSITE" id="PS50937">
    <property type="entry name" value="HTH_MERR_2"/>
    <property type="match status" value="1"/>
</dbReference>
<comment type="subcellular location">
    <subcellularLocation>
        <location evidence="1">Cytoplasm</location>
    </subcellularLocation>
</comment>
<dbReference type="InterPro" id="IPR000551">
    <property type="entry name" value="MerR-type_HTH_dom"/>
</dbReference>